<proteinExistence type="predicted"/>
<comment type="function">
    <text evidence="1">Component of the EKC/KEOPS complex that is required for the formation of a threonylcarbamoyl group on adenosine at position 37 (t(6)A37) in tRNAs that read codons beginning with adenine. The complex is probably involved in the transfer of the threonylcarbamoyl moiety of threonylcarbamoyl-AMP (TC-AMP) to the N6 group of A37. BUD32 has ATPase activity in the context of the EKC/KEOPS complex and likely plays a supporting role to the catalytic subunit KAE1. The EKC/KEOPS complex also promotes both telomere uncapping and telomere elongation. The complex is required for efficient recruitment of transcriptional coactivators.</text>
</comment>
<evidence type="ECO:0000256" key="3">
    <source>
        <dbReference type="ARBA" id="ARBA00012513"/>
    </source>
</evidence>
<dbReference type="KEGG" id="nhe:NECHADRAFT_19227"/>
<dbReference type="GO" id="GO:0004674">
    <property type="term" value="F:protein serine/threonine kinase activity"/>
    <property type="evidence" value="ECO:0007669"/>
    <property type="project" value="UniProtKB-EC"/>
</dbReference>
<dbReference type="Pfam" id="PF17667">
    <property type="entry name" value="Pkinase_fungal"/>
    <property type="match status" value="1"/>
</dbReference>
<feature type="non-terminal residue" evidence="11">
    <location>
        <position position="1"/>
    </location>
</feature>
<dbReference type="GeneID" id="9678940"/>
<dbReference type="InterPro" id="IPR008266">
    <property type="entry name" value="Tyr_kinase_AS"/>
</dbReference>
<dbReference type="Gene3D" id="1.10.510.10">
    <property type="entry name" value="Transferase(Phosphotransferase) domain 1"/>
    <property type="match status" value="1"/>
</dbReference>
<evidence type="ECO:0000259" key="10">
    <source>
        <dbReference type="PROSITE" id="PS50011"/>
    </source>
</evidence>
<dbReference type="InterPro" id="IPR000719">
    <property type="entry name" value="Prot_kinase_dom"/>
</dbReference>
<dbReference type="STRING" id="660122.C7ZMG0"/>
<dbReference type="VEuPathDB" id="FungiDB:NECHADRAFT_19227"/>
<evidence type="ECO:0000256" key="5">
    <source>
        <dbReference type="ARBA" id="ARBA00019973"/>
    </source>
</evidence>
<dbReference type="PANTHER" id="PTHR38248:SF2">
    <property type="entry name" value="FUNK1 11"/>
    <property type="match status" value="1"/>
</dbReference>
<dbReference type="PANTHER" id="PTHR38248">
    <property type="entry name" value="FUNK1 6"/>
    <property type="match status" value="1"/>
</dbReference>
<organism evidence="11 12">
    <name type="scientific">Fusarium vanettenii (strain ATCC MYA-4622 / CBS 123669 / FGSC 9596 / NRRL 45880 / 77-13-4)</name>
    <name type="common">Fusarium solani subsp. pisi</name>
    <dbReference type="NCBI Taxonomy" id="660122"/>
    <lineage>
        <taxon>Eukaryota</taxon>
        <taxon>Fungi</taxon>
        <taxon>Dikarya</taxon>
        <taxon>Ascomycota</taxon>
        <taxon>Pezizomycotina</taxon>
        <taxon>Sordariomycetes</taxon>
        <taxon>Hypocreomycetidae</taxon>
        <taxon>Hypocreales</taxon>
        <taxon>Nectriaceae</taxon>
        <taxon>Fusarium</taxon>
        <taxon>Fusarium solani species complex</taxon>
        <taxon>Fusarium vanettenii</taxon>
    </lineage>
</organism>
<dbReference type="PROSITE" id="PS00109">
    <property type="entry name" value="PROTEIN_KINASE_TYR"/>
    <property type="match status" value="1"/>
</dbReference>
<dbReference type="EC" id="2.7.11.1" evidence="3"/>
<comment type="catalytic activity">
    <reaction evidence="8">
        <text>L-threonyl-[protein] + ATP = O-phospho-L-threonyl-[protein] + ADP + H(+)</text>
        <dbReference type="Rhea" id="RHEA:46608"/>
        <dbReference type="Rhea" id="RHEA-COMP:11060"/>
        <dbReference type="Rhea" id="RHEA-COMP:11605"/>
        <dbReference type="ChEBI" id="CHEBI:15378"/>
        <dbReference type="ChEBI" id="CHEBI:30013"/>
        <dbReference type="ChEBI" id="CHEBI:30616"/>
        <dbReference type="ChEBI" id="CHEBI:61977"/>
        <dbReference type="ChEBI" id="CHEBI:456216"/>
        <dbReference type="EC" id="2.7.11.1"/>
    </reaction>
</comment>
<dbReference type="OMA" id="MNTVELT"/>
<evidence type="ECO:0000256" key="1">
    <source>
        <dbReference type="ARBA" id="ARBA00003747"/>
    </source>
</evidence>
<dbReference type="GO" id="GO:0005524">
    <property type="term" value="F:ATP binding"/>
    <property type="evidence" value="ECO:0007669"/>
    <property type="project" value="InterPro"/>
</dbReference>
<name>C7ZMG0_FUSV7</name>
<evidence type="ECO:0000256" key="7">
    <source>
        <dbReference type="ARBA" id="ARBA00033194"/>
    </source>
</evidence>
<evidence type="ECO:0000313" key="11">
    <source>
        <dbReference type="EMBL" id="EEU34803.1"/>
    </source>
</evidence>
<dbReference type="OrthoDB" id="5584477at2759"/>
<dbReference type="InterPro" id="IPR040976">
    <property type="entry name" value="Pkinase_fungal"/>
</dbReference>
<protein>
    <recommendedName>
        <fullName evidence="5">EKC/KEOPS complex subunit BUD32</fullName>
        <ecNumber evidence="3">2.7.11.1</ecNumber>
    </recommendedName>
    <alternativeName>
        <fullName evidence="6 7">Atypical Serine/threonine protein kinase BUD32</fullName>
    </alternativeName>
    <alternativeName>
        <fullName evidence="4">EKC/KEOPS complex subunit bud32</fullName>
    </alternativeName>
</protein>
<keyword evidence="12" id="KW-1185">Reference proteome</keyword>
<feature type="domain" description="Protein kinase" evidence="10">
    <location>
        <begin position="1"/>
        <end position="104"/>
    </location>
</feature>
<feature type="non-terminal residue" evidence="11">
    <location>
        <position position="104"/>
    </location>
</feature>
<dbReference type="AlphaFoldDB" id="C7ZMG0"/>
<evidence type="ECO:0000256" key="8">
    <source>
        <dbReference type="ARBA" id="ARBA00047899"/>
    </source>
</evidence>
<comment type="catalytic activity">
    <reaction evidence="9">
        <text>L-seryl-[protein] + ATP = O-phospho-L-seryl-[protein] + ADP + H(+)</text>
        <dbReference type="Rhea" id="RHEA:17989"/>
        <dbReference type="Rhea" id="RHEA-COMP:9863"/>
        <dbReference type="Rhea" id="RHEA-COMP:11604"/>
        <dbReference type="ChEBI" id="CHEBI:15378"/>
        <dbReference type="ChEBI" id="CHEBI:29999"/>
        <dbReference type="ChEBI" id="CHEBI:30616"/>
        <dbReference type="ChEBI" id="CHEBI:83421"/>
        <dbReference type="ChEBI" id="CHEBI:456216"/>
        <dbReference type="EC" id="2.7.11.1"/>
    </reaction>
</comment>
<sequence length="104" mass="12325">KFNDILELLEAFRDAIKAYWSLYFDGGILYRDISTRNIIIPDIRKEGEQRGILIDLDLSKEVTDLSTTSEQIIRTRPFILIDLMKHGQHSYLHDLDSFFFVFLW</sequence>
<evidence type="ECO:0000256" key="4">
    <source>
        <dbReference type="ARBA" id="ARBA00013948"/>
    </source>
</evidence>
<comment type="subunit">
    <text evidence="2">Component of the EKC/KEOPS complex composed of at least BUD32, CGI121, GON7, KAE1 and PCC1; the whole complex dimerizes.</text>
</comment>
<evidence type="ECO:0000256" key="9">
    <source>
        <dbReference type="ARBA" id="ARBA00048679"/>
    </source>
</evidence>
<dbReference type="SUPFAM" id="SSF56112">
    <property type="entry name" value="Protein kinase-like (PK-like)"/>
    <property type="match status" value="1"/>
</dbReference>
<evidence type="ECO:0000313" key="12">
    <source>
        <dbReference type="Proteomes" id="UP000005206"/>
    </source>
</evidence>
<dbReference type="EMBL" id="GG698952">
    <property type="protein sequence ID" value="EEU34803.1"/>
    <property type="molecule type" value="Genomic_DNA"/>
</dbReference>
<evidence type="ECO:0000256" key="6">
    <source>
        <dbReference type="ARBA" id="ARBA00030980"/>
    </source>
</evidence>
<accession>C7ZMG0</accession>
<dbReference type="Proteomes" id="UP000005206">
    <property type="component" value="Chromosome 4"/>
</dbReference>
<gene>
    <name evidence="11" type="ORF">NECHADRAFT_19227</name>
</gene>
<dbReference type="RefSeq" id="XP_003040516.1">
    <property type="nucleotide sequence ID" value="XM_003040470.1"/>
</dbReference>
<dbReference type="HOGENOM" id="CLU_138921_0_1_1"/>
<dbReference type="InParanoid" id="C7ZMG0"/>
<dbReference type="InterPro" id="IPR011009">
    <property type="entry name" value="Kinase-like_dom_sf"/>
</dbReference>
<evidence type="ECO:0000256" key="2">
    <source>
        <dbReference type="ARBA" id="ARBA00011534"/>
    </source>
</evidence>
<dbReference type="PROSITE" id="PS50011">
    <property type="entry name" value="PROTEIN_KINASE_DOM"/>
    <property type="match status" value="1"/>
</dbReference>
<reference evidence="11 12" key="1">
    <citation type="journal article" date="2009" name="PLoS Genet.">
        <title>The genome of Nectria haematococca: contribution of supernumerary chromosomes to gene expansion.</title>
        <authorList>
            <person name="Coleman J.J."/>
            <person name="Rounsley S.D."/>
            <person name="Rodriguez-Carres M."/>
            <person name="Kuo A."/>
            <person name="Wasmann C.C."/>
            <person name="Grimwood J."/>
            <person name="Schmutz J."/>
            <person name="Taga M."/>
            <person name="White G.J."/>
            <person name="Zhou S."/>
            <person name="Schwartz D.C."/>
            <person name="Freitag M."/>
            <person name="Ma L.J."/>
            <person name="Danchin E.G."/>
            <person name="Henrissat B."/>
            <person name="Coutinho P.M."/>
            <person name="Nelson D.R."/>
            <person name="Straney D."/>
            <person name="Napoli C.A."/>
            <person name="Barker B.M."/>
            <person name="Gribskov M."/>
            <person name="Rep M."/>
            <person name="Kroken S."/>
            <person name="Molnar I."/>
            <person name="Rensing C."/>
            <person name="Kennell J.C."/>
            <person name="Zamora J."/>
            <person name="Farman M.L."/>
            <person name="Selker E.U."/>
            <person name="Salamov A."/>
            <person name="Shapiro H."/>
            <person name="Pangilinan J."/>
            <person name="Lindquist E."/>
            <person name="Lamers C."/>
            <person name="Grigoriev I.V."/>
            <person name="Geiser D.M."/>
            <person name="Covert S.F."/>
            <person name="Temporini E."/>
            <person name="Vanetten H.D."/>
        </authorList>
    </citation>
    <scope>NUCLEOTIDE SEQUENCE [LARGE SCALE GENOMIC DNA]</scope>
    <source>
        <strain evidence="12">ATCC MYA-4622 / CBS 123669 / FGSC 9596 / NRRL 45880 / 77-13-4</strain>
    </source>
</reference>